<dbReference type="EMBL" id="CM037162">
    <property type="protein sequence ID" value="KAH7864627.1"/>
    <property type="molecule type" value="Genomic_DNA"/>
</dbReference>
<reference evidence="1 2" key="1">
    <citation type="journal article" date="2021" name="Hortic Res">
        <title>High-quality reference genome and annotation aids understanding of berry development for evergreen blueberry (Vaccinium darrowii).</title>
        <authorList>
            <person name="Yu J."/>
            <person name="Hulse-Kemp A.M."/>
            <person name="Babiker E."/>
            <person name="Staton M."/>
        </authorList>
    </citation>
    <scope>NUCLEOTIDE SEQUENCE [LARGE SCALE GENOMIC DNA]</scope>
    <source>
        <strain evidence="2">cv. NJ 8807/NJ 8810</strain>
        <tissue evidence="1">Young leaf</tissue>
    </source>
</reference>
<keyword evidence="2" id="KW-1185">Reference proteome</keyword>
<gene>
    <name evidence="1" type="ORF">Vadar_031899</name>
</gene>
<accession>A0ACB7ZHT8</accession>
<proteinExistence type="predicted"/>
<dbReference type="Proteomes" id="UP000828048">
    <property type="component" value="Chromosome 12"/>
</dbReference>
<sequence>MPKLYENSEQNQQLLPSEASKYLCVEAGGGENIAANRTDPSGWETFKLWRITENTFHLRVFHKQFMGLTGNGIDIVAVAKTPCESETFEIVKGPRNSSRVRIKAPNGSFLQVNAEGRVTADSRGDGNWGDNDPSLFVITIFEGPLGEFQVTNGYGPVLAPQVMQEHWSTFIVENDFKFISRNGLNAVRIPVGWWIASDPTPPLPYVGGSLQALDNAFLWAQNYGIKVIIVLHAAPGSQNGWHHSSTRDGSQEWGLSDENIQQTVGVIDFLSARYAENPSLYAVELINEPLSPGVSLDILTKYYREGYNAVRNRSSTAYVIMANRLGPADPNELFPLAREFTGSVIDVHYYNLYTDSFKRMSIQQNMDFVHTDLSTRLSQLTSSNGPLTFVGEWTAEWEFRGATKLDYQKFAKAQLKVYEQASFGWAYWSLKNVHNNWSLEWMINEGYISLKSGSYFCDVVSSVMRFLWQLWSCFRRPAKVDGLDGQATNPSRP</sequence>
<protein>
    <submittedName>
        <fullName evidence="1">Uncharacterized protein</fullName>
    </submittedName>
</protein>
<comment type="caution">
    <text evidence="1">The sequence shown here is derived from an EMBL/GenBank/DDBJ whole genome shotgun (WGS) entry which is preliminary data.</text>
</comment>
<evidence type="ECO:0000313" key="1">
    <source>
        <dbReference type="EMBL" id="KAH7864627.1"/>
    </source>
</evidence>
<name>A0ACB7ZHT8_9ERIC</name>
<evidence type="ECO:0000313" key="2">
    <source>
        <dbReference type="Proteomes" id="UP000828048"/>
    </source>
</evidence>
<organism evidence="1 2">
    <name type="scientific">Vaccinium darrowii</name>
    <dbReference type="NCBI Taxonomy" id="229202"/>
    <lineage>
        <taxon>Eukaryota</taxon>
        <taxon>Viridiplantae</taxon>
        <taxon>Streptophyta</taxon>
        <taxon>Embryophyta</taxon>
        <taxon>Tracheophyta</taxon>
        <taxon>Spermatophyta</taxon>
        <taxon>Magnoliopsida</taxon>
        <taxon>eudicotyledons</taxon>
        <taxon>Gunneridae</taxon>
        <taxon>Pentapetalae</taxon>
        <taxon>asterids</taxon>
        <taxon>Ericales</taxon>
        <taxon>Ericaceae</taxon>
        <taxon>Vaccinioideae</taxon>
        <taxon>Vaccinieae</taxon>
        <taxon>Vaccinium</taxon>
    </lineage>
</organism>